<keyword evidence="6 11" id="KW-1015">Disulfide bond</keyword>
<evidence type="ECO:0000256" key="11">
    <source>
        <dbReference type="RuleBase" id="RU361168"/>
    </source>
</evidence>
<proteinExistence type="inferred from homology"/>
<evidence type="ECO:0000256" key="2">
    <source>
        <dbReference type="ARBA" id="ARBA00009743"/>
    </source>
</evidence>
<dbReference type="Gene3D" id="2.60.40.1180">
    <property type="entry name" value="Golgi alpha-mannosidase II"/>
    <property type="match status" value="1"/>
</dbReference>
<dbReference type="PRINTS" id="PR00740">
    <property type="entry name" value="GLHYDRLASE27"/>
</dbReference>
<feature type="signal peptide" evidence="12">
    <location>
        <begin position="1"/>
        <end position="29"/>
    </location>
</feature>
<dbReference type="EMBL" id="CP157762">
    <property type="protein sequence ID" value="XBP94801.1"/>
    <property type="molecule type" value="Genomic_DNA"/>
</dbReference>
<keyword evidence="8" id="KW-0119">Carbohydrate metabolism</keyword>
<organism evidence="14">
    <name type="scientific">Micromonospora sp. CCTCC AA 2012012</name>
    <dbReference type="NCBI Taxonomy" id="3111921"/>
    <lineage>
        <taxon>Bacteria</taxon>
        <taxon>Bacillati</taxon>
        <taxon>Actinomycetota</taxon>
        <taxon>Actinomycetes</taxon>
        <taxon>Micromonosporales</taxon>
        <taxon>Micromonosporaceae</taxon>
        <taxon>Micromonospora</taxon>
    </lineage>
</organism>
<evidence type="ECO:0000256" key="4">
    <source>
        <dbReference type="ARBA" id="ARBA00022729"/>
    </source>
</evidence>
<feature type="domain" description="Alpha galactosidase C-terminal" evidence="13">
    <location>
        <begin position="333"/>
        <end position="408"/>
    </location>
</feature>
<dbReference type="InterPro" id="IPR002241">
    <property type="entry name" value="Glyco_hydro_27"/>
</dbReference>
<evidence type="ECO:0000256" key="6">
    <source>
        <dbReference type="ARBA" id="ARBA00023157"/>
    </source>
</evidence>
<feature type="chain" id="PRO_5043288879" description="Alpha-galactosidase" evidence="12">
    <location>
        <begin position="30"/>
        <end position="552"/>
    </location>
</feature>
<dbReference type="GO" id="GO:0005576">
    <property type="term" value="C:extracellular region"/>
    <property type="evidence" value="ECO:0007669"/>
    <property type="project" value="UniProtKB-SubCell"/>
</dbReference>
<dbReference type="InterPro" id="IPR013780">
    <property type="entry name" value="Glyco_hydro_b"/>
</dbReference>
<evidence type="ECO:0000313" key="14">
    <source>
        <dbReference type="EMBL" id="XBP94801.1"/>
    </source>
</evidence>
<keyword evidence="4 12" id="KW-0732">Signal</keyword>
<name>A0AAU7MDX2_9ACTN</name>
<evidence type="ECO:0000259" key="13">
    <source>
        <dbReference type="Pfam" id="PF17801"/>
    </source>
</evidence>
<keyword evidence="5 11" id="KW-0378">Hydrolase</keyword>
<dbReference type="Pfam" id="PF17801">
    <property type="entry name" value="Melibiase_C"/>
    <property type="match status" value="1"/>
</dbReference>
<keyword evidence="9 11" id="KW-0326">Glycosidase</keyword>
<dbReference type="EC" id="3.2.1.22" evidence="11"/>
<protein>
    <recommendedName>
        <fullName evidence="11">Alpha-galactosidase</fullName>
        <ecNumber evidence="11">3.2.1.22</ecNumber>
    </recommendedName>
    <alternativeName>
        <fullName evidence="11">Melibiase</fullName>
    </alternativeName>
</protein>
<reference evidence="15" key="2">
    <citation type="submission" date="2024-06" db="EMBL/GenBank/DDBJ databases">
        <title>Micromonospora mangrovi CCTCC AA 2012012 genome sequences.</title>
        <authorList>
            <person name="Gao J."/>
        </authorList>
    </citation>
    <scope>NUCLEOTIDE SEQUENCE</scope>
    <source>
        <strain evidence="15">CCTCC AA 2012012</strain>
    </source>
</reference>
<dbReference type="EMBL" id="CP159342">
    <property type="protein sequence ID" value="XCH75503.1"/>
    <property type="molecule type" value="Genomic_DNA"/>
</dbReference>
<dbReference type="Gene3D" id="3.20.20.70">
    <property type="entry name" value="Aldolase class I"/>
    <property type="match status" value="1"/>
</dbReference>
<gene>
    <name evidence="15" type="ORF">ABUL08_05280</name>
    <name evidence="14" type="ORF">VK199_05240</name>
</gene>
<keyword evidence="10" id="KW-0624">Polysaccharide degradation</keyword>
<keyword evidence="7" id="KW-0325">Glycoprotein</keyword>
<dbReference type="InterPro" id="IPR017853">
    <property type="entry name" value="GH"/>
</dbReference>
<evidence type="ECO:0000256" key="1">
    <source>
        <dbReference type="ARBA" id="ARBA00004613"/>
    </source>
</evidence>
<dbReference type="RefSeq" id="WP_350935040.1">
    <property type="nucleotide sequence ID" value="NZ_CP157762.1"/>
</dbReference>
<dbReference type="CDD" id="cd14792">
    <property type="entry name" value="GH27"/>
    <property type="match status" value="1"/>
</dbReference>
<reference evidence="14" key="1">
    <citation type="submission" date="2024-01" db="EMBL/GenBank/DDBJ databases">
        <title>The genome sequence of Micromonospora mangrovi CCTCC AA 2012012.</title>
        <authorList>
            <person name="Gao J."/>
        </authorList>
    </citation>
    <scope>NUCLEOTIDE SEQUENCE</scope>
    <source>
        <strain evidence="14">CCTCC AA 2012012</strain>
    </source>
</reference>
<dbReference type="Pfam" id="PF16499">
    <property type="entry name" value="Melibiase_2"/>
    <property type="match status" value="1"/>
</dbReference>
<evidence type="ECO:0000256" key="5">
    <source>
        <dbReference type="ARBA" id="ARBA00022801"/>
    </source>
</evidence>
<evidence type="ECO:0000313" key="15">
    <source>
        <dbReference type="EMBL" id="XCH75503.1"/>
    </source>
</evidence>
<dbReference type="InterPro" id="IPR041233">
    <property type="entry name" value="Melibiase_C"/>
</dbReference>
<comment type="subcellular location">
    <subcellularLocation>
        <location evidence="1">Secreted</location>
    </subcellularLocation>
</comment>
<sequence length="552" mass="59815">MSESHRDQRPWRPTSAALLALLLVGTAVAAVPAGPASALENGLERTPVMGWNSWNRYACGIDEDLIHRQADAMVSTGMRDAGYRYVNLDDCWQTSRDATGTIVADPVRFPSGMRALGDYLHARGLKFGIYSDRGTQTCAGRPGSQGHEAQDARTYASWGVDLLKYDNCNATLDQKSQYETMRDALAASGRQIVFSVCAWAFKPWGPRTGNQARSTGDIVDDYTRNAATGGMPVDEIIDSNNDHAMYAHPGFFNDPDMLQVGNYGTGSVGGHGMTDTEYQTHFSMWALMAAPLIAGNDLTTMSATTRAILTNPEVIAVDQDPLGVQGRRIRDLGEQEVWSKKVQGSGVRVVALWNRAGAAASIHVDWRDVGLGSGSATVRDLVARADRGSFSDGYTTTVPAHGVALLRVAGSETPDVIRIVKTDTRTVTDLQVRTEFLINDDWHDDYENIGTLDHAITLNLNGNGATWNGTAWVGDLLTTAGSSAGPAVVTINKTDPRFIYGVRVHVTFKINGQPHYDFEDLSPLAGTTNLQLDAVGGNWDGTRWTGNFLRIS</sequence>
<comment type="similarity">
    <text evidence="2 11">Belongs to the glycosyl hydrolase 27 family.</text>
</comment>
<dbReference type="GO" id="GO:0004557">
    <property type="term" value="F:alpha-galactosidase activity"/>
    <property type="evidence" value="ECO:0007669"/>
    <property type="project" value="UniProtKB-EC"/>
</dbReference>
<evidence type="ECO:0000256" key="7">
    <source>
        <dbReference type="ARBA" id="ARBA00023180"/>
    </source>
</evidence>
<evidence type="ECO:0000256" key="12">
    <source>
        <dbReference type="SAM" id="SignalP"/>
    </source>
</evidence>
<dbReference type="FunFam" id="2.60.40.1180:FF:000008">
    <property type="entry name" value="Alpha-galactosidase"/>
    <property type="match status" value="1"/>
</dbReference>
<dbReference type="InterPro" id="IPR000111">
    <property type="entry name" value="Glyco_hydro_27/36_CS"/>
</dbReference>
<comment type="catalytic activity">
    <reaction evidence="11">
        <text>Hydrolysis of terminal, non-reducing alpha-D-galactose residues in alpha-D-galactosides, including galactose oligosaccharides, galactomannans and galactolipids.</text>
        <dbReference type="EC" id="3.2.1.22"/>
    </reaction>
</comment>
<dbReference type="AlphaFoldDB" id="A0AAU7MDX2"/>
<evidence type="ECO:0000256" key="3">
    <source>
        <dbReference type="ARBA" id="ARBA00022525"/>
    </source>
</evidence>
<dbReference type="FunFam" id="3.20.20.70:FF:000197">
    <property type="entry name" value="Alpha-galactosidase"/>
    <property type="match status" value="1"/>
</dbReference>
<dbReference type="PANTHER" id="PTHR11452">
    <property type="entry name" value="ALPHA-GALACTOSIDASE/ALPHA-N-ACETYLGALACTOSAMINIDASE"/>
    <property type="match status" value="1"/>
</dbReference>
<dbReference type="InterPro" id="IPR013785">
    <property type="entry name" value="Aldolase_TIM"/>
</dbReference>
<accession>A0AAU7MDX2</accession>
<evidence type="ECO:0000256" key="8">
    <source>
        <dbReference type="ARBA" id="ARBA00023277"/>
    </source>
</evidence>
<dbReference type="SUPFAM" id="SSF51445">
    <property type="entry name" value="(Trans)glycosidases"/>
    <property type="match status" value="1"/>
</dbReference>
<evidence type="ECO:0000256" key="10">
    <source>
        <dbReference type="ARBA" id="ARBA00023326"/>
    </source>
</evidence>
<dbReference type="PANTHER" id="PTHR11452:SF75">
    <property type="entry name" value="ALPHA-GALACTOSIDASE MEL1"/>
    <property type="match status" value="1"/>
</dbReference>
<evidence type="ECO:0000256" key="9">
    <source>
        <dbReference type="ARBA" id="ARBA00023295"/>
    </source>
</evidence>
<keyword evidence="3" id="KW-0964">Secreted</keyword>
<dbReference type="PROSITE" id="PS00512">
    <property type="entry name" value="ALPHA_GALACTOSIDASE"/>
    <property type="match status" value="1"/>
</dbReference>
<dbReference type="GO" id="GO:0000272">
    <property type="term" value="P:polysaccharide catabolic process"/>
    <property type="evidence" value="ECO:0007669"/>
    <property type="project" value="UniProtKB-KW"/>
</dbReference>
<dbReference type="SUPFAM" id="SSF51011">
    <property type="entry name" value="Glycosyl hydrolase domain"/>
    <property type="match status" value="1"/>
</dbReference>